<evidence type="ECO:0000313" key="2">
    <source>
        <dbReference type="EMBL" id="KAA1097552.1"/>
    </source>
</evidence>
<dbReference type="Proteomes" id="UP000325313">
    <property type="component" value="Unassembled WGS sequence"/>
</dbReference>
<dbReference type="AlphaFoldDB" id="A0A5B0P9V0"/>
<sequence>MKSQRFEESVLYTPSAAVVIYPKLQHSTPSHGAGFGPNLSKALRGAKAPAAERTRLGMMARKSNLQSVIKDKSRDRRIQ</sequence>
<dbReference type="Proteomes" id="UP000324748">
    <property type="component" value="Unassembled WGS sequence"/>
</dbReference>
<dbReference type="EMBL" id="VSWC01000066">
    <property type="protein sequence ID" value="KAA1097552.1"/>
    <property type="molecule type" value="Genomic_DNA"/>
</dbReference>
<reference evidence="5 6" key="1">
    <citation type="submission" date="2019-05" db="EMBL/GenBank/DDBJ databases">
        <title>Emergence of the Ug99 lineage of the wheat stem rust pathogen through somatic hybridization.</title>
        <authorList>
            <person name="Li F."/>
            <person name="Upadhyaya N.M."/>
            <person name="Sperschneider J."/>
            <person name="Matny O."/>
            <person name="Nguyen-Phuc H."/>
            <person name="Mago R."/>
            <person name="Raley C."/>
            <person name="Miller M.E."/>
            <person name="Silverstein K.A.T."/>
            <person name="Henningsen E."/>
            <person name="Hirsch C.D."/>
            <person name="Visser B."/>
            <person name="Pretorius Z.A."/>
            <person name="Steffenson B.J."/>
            <person name="Schwessinger B."/>
            <person name="Dodds P.N."/>
            <person name="Figueroa M."/>
        </authorList>
    </citation>
    <scope>NUCLEOTIDE SEQUENCE [LARGE SCALE GENOMIC DNA]</scope>
    <source>
        <strain evidence="2">21-0</strain>
        <strain evidence="1 6">Ug99</strain>
    </source>
</reference>
<accession>A0A5B0P9V0</accession>
<gene>
    <name evidence="3" type="ORF">PGT21_010827</name>
    <name evidence="2" type="ORF">PGT21_011150</name>
    <name evidence="4" type="ORF">PGTUg99_024185</name>
    <name evidence="1" type="ORF">PGTUg99_033047</name>
</gene>
<evidence type="ECO:0000313" key="5">
    <source>
        <dbReference type="Proteomes" id="UP000324748"/>
    </source>
</evidence>
<proteinExistence type="predicted"/>
<evidence type="ECO:0000313" key="4">
    <source>
        <dbReference type="EMBL" id="KAA1134072.1"/>
    </source>
</evidence>
<dbReference type="EMBL" id="VDEP01000405">
    <property type="protein sequence ID" value="KAA1088867.1"/>
    <property type="molecule type" value="Genomic_DNA"/>
</dbReference>
<name>A0A5B0P9V0_PUCGR</name>
<evidence type="ECO:0000313" key="6">
    <source>
        <dbReference type="Proteomes" id="UP000325313"/>
    </source>
</evidence>
<keyword evidence="5" id="KW-1185">Reference proteome</keyword>
<dbReference type="EMBL" id="VDEP01000069">
    <property type="protein sequence ID" value="KAA1134072.1"/>
    <property type="molecule type" value="Genomic_DNA"/>
</dbReference>
<dbReference type="EMBL" id="VSWC01000053">
    <property type="protein sequence ID" value="KAA1101200.1"/>
    <property type="molecule type" value="Genomic_DNA"/>
</dbReference>
<comment type="caution">
    <text evidence="2">The sequence shown here is derived from an EMBL/GenBank/DDBJ whole genome shotgun (WGS) entry which is preliminary data.</text>
</comment>
<organism evidence="2 5">
    <name type="scientific">Puccinia graminis f. sp. tritici</name>
    <dbReference type="NCBI Taxonomy" id="56615"/>
    <lineage>
        <taxon>Eukaryota</taxon>
        <taxon>Fungi</taxon>
        <taxon>Dikarya</taxon>
        <taxon>Basidiomycota</taxon>
        <taxon>Pucciniomycotina</taxon>
        <taxon>Pucciniomycetes</taxon>
        <taxon>Pucciniales</taxon>
        <taxon>Pucciniaceae</taxon>
        <taxon>Puccinia</taxon>
    </lineage>
</organism>
<evidence type="ECO:0000313" key="3">
    <source>
        <dbReference type="EMBL" id="KAA1101200.1"/>
    </source>
</evidence>
<evidence type="ECO:0000313" key="1">
    <source>
        <dbReference type="EMBL" id="KAA1088867.1"/>
    </source>
</evidence>
<protein>
    <submittedName>
        <fullName evidence="2">Uncharacterized protein</fullName>
    </submittedName>
</protein>